<dbReference type="SUPFAM" id="SSF48452">
    <property type="entry name" value="TPR-like"/>
    <property type="match status" value="1"/>
</dbReference>
<dbReference type="InterPro" id="IPR053137">
    <property type="entry name" value="NLR-like"/>
</dbReference>
<dbReference type="InterPro" id="IPR011990">
    <property type="entry name" value="TPR-like_helical_dom_sf"/>
</dbReference>
<organism evidence="1 3">
    <name type="scientific">Alternaria tenuissima</name>
    <dbReference type="NCBI Taxonomy" id="119927"/>
    <lineage>
        <taxon>Eukaryota</taxon>
        <taxon>Fungi</taxon>
        <taxon>Dikarya</taxon>
        <taxon>Ascomycota</taxon>
        <taxon>Pezizomycotina</taxon>
        <taxon>Dothideomycetes</taxon>
        <taxon>Pleosporomycetidae</taxon>
        <taxon>Pleosporales</taxon>
        <taxon>Pleosporineae</taxon>
        <taxon>Pleosporaceae</taxon>
        <taxon>Alternaria</taxon>
        <taxon>Alternaria sect. Alternaria</taxon>
        <taxon>Alternaria alternata complex</taxon>
    </lineage>
</organism>
<evidence type="ECO:0000313" key="1">
    <source>
        <dbReference type="EMBL" id="RYN22721.1"/>
    </source>
</evidence>
<proteinExistence type="predicted"/>
<dbReference type="Proteomes" id="UP000292340">
    <property type="component" value="Unassembled WGS sequence"/>
</dbReference>
<dbReference type="EMBL" id="PDXF01000096">
    <property type="protein sequence ID" value="RYN88480.1"/>
    <property type="molecule type" value="Genomic_DNA"/>
</dbReference>
<dbReference type="PANTHER" id="PTHR46082">
    <property type="entry name" value="ATP/GTP-BINDING PROTEIN-RELATED"/>
    <property type="match status" value="1"/>
</dbReference>
<keyword evidence="4" id="KW-1185">Reference proteome</keyword>
<comment type="caution">
    <text evidence="1">The sequence shown here is derived from an EMBL/GenBank/DDBJ whole genome shotgun (WGS) entry which is preliminary data.</text>
</comment>
<evidence type="ECO:0008006" key="5">
    <source>
        <dbReference type="Google" id="ProtNLM"/>
    </source>
</evidence>
<evidence type="ECO:0000313" key="2">
    <source>
        <dbReference type="EMBL" id="RYN88480.1"/>
    </source>
</evidence>
<dbReference type="Gene3D" id="1.25.40.10">
    <property type="entry name" value="Tetratricopeptide repeat domain"/>
    <property type="match status" value="2"/>
</dbReference>
<dbReference type="EMBL" id="PDXB01000027">
    <property type="protein sequence ID" value="RYN22721.1"/>
    <property type="molecule type" value="Genomic_DNA"/>
</dbReference>
<dbReference type="Pfam" id="PF13374">
    <property type="entry name" value="TPR_10"/>
    <property type="match status" value="1"/>
</dbReference>
<sequence length="930" mass="106612">MAVELGQQEVQRNKSQLGSENRLTLSNMFELGRALHGDGRVEKALQVFRELLPLSEKVLGPCHLDTIATLDAICEELCNMGKYDLSLTHLIEERQRCEQALGPQHERTIRVLVDIANMSKLLNKTDDASSMFSLALDRSQRGLGQRHELTLAILNDLRGLQESLPPNLEQMKALLRQNGLPISTKPFPNSRSTTFQERMAGSELTVMMSAGYEATNALSLRLGPIQAKPKPQPPFFVPPYHEDTRIIRLKPIPARHHLDHSFRSLINRSIAILPQKQRGEASTAIHRAIDNHIAFLKSVKTLDELLTAKQNPVWFFQRRESFMQQITFQRWDSHFLKRYVLLLVEGGLANPVDCIFISHYWRTQPHPDPDGEDLRQLQHLLNDGFWSNSAYIWVDWTCLPQWGRTAPQQQYFSRVLPSIPRLVRDCSFMAHFPEFRPRLWVLFEVAAFTFNQAEPVGLPCTDSFKKHLLMMNGDGVRPVLDRYGYSCTNKFDREWVITWLEILLALRRTTPSIHTRRQILDAIDNSKVRSCVHQGAGVEIDKERGILKANGTIHLFNPLPVEDEIPRSISEVCIAGDYELRLRKVLRRADESFDNAGVGEMAREYDRAGDYDIAECLHRRAMATCEDLATSHDLVTNLENQGKYEDAVAQCRRDITRPDPPIELHQKLRALEQKKVLFDRYRRWTLQPLEANLKIAIPHWPIIPTQATLQPPIRNGLKRSWLQRLDQSVWQCEDPVVMKSMEEHGLELEEQGRFSEAQKIHWRLLGRRKELLGPCHVETRRSISSLARAFQLAGNALNAHVLYIIAHAVCDFTLGPRHPESRAVLGDVAAAVLLQNKLGLAKAYYRQLLERTLAVVEWDDPEAFPPKFFLQALIGNEALRIVQADEATTVNIVRYSPLQGGEQSHQAQRRRVILDLEDVNLLWHRYIVSK</sequence>
<evidence type="ECO:0000313" key="3">
    <source>
        <dbReference type="Proteomes" id="UP000292340"/>
    </source>
</evidence>
<protein>
    <recommendedName>
        <fullName evidence="5">Heterokaryon incompatibility domain-containing protein</fullName>
    </recommendedName>
</protein>
<dbReference type="AlphaFoldDB" id="A0AB37WD74"/>
<dbReference type="Pfam" id="PF13424">
    <property type="entry name" value="TPR_12"/>
    <property type="match status" value="1"/>
</dbReference>
<name>A0AB37WD74_9PLEO</name>
<gene>
    <name evidence="1" type="ORF">AA0115_g8961</name>
    <name evidence="2" type="ORF">AA0119_g11787</name>
</gene>
<evidence type="ECO:0000313" key="4">
    <source>
        <dbReference type="Proteomes" id="UP000293195"/>
    </source>
</evidence>
<dbReference type="PANTHER" id="PTHR46082:SF6">
    <property type="entry name" value="AAA+ ATPASE DOMAIN-CONTAINING PROTEIN-RELATED"/>
    <property type="match status" value="1"/>
</dbReference>
<reference evidence="1" key="1">
    <citation type="submission" date="2017-10" db="EMBL/GenBank/DDBJ databases">
        <authorList>
            <person name="Armitage A.D."/>
            <person name="Barbara D.J."/>
            <person name="Woodhall J.W."/>
            <person name="Sreenivasaprasad S."/>
            <person name="Lane C.R."/>
            <person name="Clarkson J.P."/>
            <person name="Harrison R.J."/>
        </authorList>
    </citation>
    <scope>NUCLEOTIDE SEQUENCE</scope>
    <source>
        <strain evidence="1">FERA 1164</strain>
        <strain evidence="2">FERA 635</strain>
    </source>
</reference>
<dbReference type="Proteomes" id="UP000293195">
    <property type="component" value="Unassembled WGS sequence"/>
</dbReference>
<accession>A0AB37WD74</accession>
<reference evidence="1" key="2">
    <citation type="journal article" date="2019" name="bioRxiv">
        <title>Genomics, evolutionary history and diagnostics of the Alternaria alternata species group including apple and Asian pear pathotypes.</title>
        <authorList>
            <person name="Armitage A.D."/>
            <person name="Cockerton H.M."/>
            <person name="Sreenivasaprasad S."/>
            <person name="Woodhall J.W."/>
            <person name="Lane C.R."/>
            <person name="Harrison R.J."/>
            <person name="Clarkson J.P."/>
        </authorList>
    </citation>
    <scope>NUCLEOTIDE SEQUENCE</scope>
    <source>
        <strain evidence="1">FERA 1164</strain>
        <strain evidence="2">FERA 635</strain>
    </source>
</reference>